<gene>
    <name evidence="1" type="ORF">DUI87_12779</name>
</gene>
<name>A0A3M0K9Z5_HIRRU</name>
<evidence type="ECO:0000313" key="1">
    <source>
        <dbReference type="EMBL" id="RMC09989.1"/>
    </source>
</evidence>
<keyword evidence="2" id="KW-1185">Reference proteome</keyword>
<dbReference type="AlphaFoldDB" id="A0A3M0K9Z5"/>
<organism evidence="1 2">
    <name type="scientific">Hirundo rustica rustica</name>
    <dbReference type="NCBI Taxonomy" id="333673"/>
    <lineage>
        <taxon>Eukaryota</taxon>
        <taxon>Metazoa</taxon>
        <taxon>Chordata</taxon>
        <taxon>Craniata</taxon>
        <taxon>Vertebrata</taxon>
        <taxon>Euteleostomi</taxon>
        <taxon>Archelosauria</taxon>
        <taxon>Archosauria</taxon>
        <taxon>Dinosauria</taxon>
        <taxon>Saurischia</taxon>
        <taxon>Theropoda</taxon>
        <taxon>Coelurosauria</taxon>
        <taxon>Aves</taxon>
        <taxon>Neognathae</taxon>
        <taxon>Neoaves</taxon>
        <taxon>Telluraves</taxon>
        <taxon>Australaves</taxon>
        <taxon>Passeriformes</taxon>
        <taxon>Sylvioidea</taxon>
        <taxon>Hirundinidae</taxon>
        <taxon>Hirundo</taxon>
    </lineage>
</organism>
<dbReference type="OrthoDB" id="276744at2759"/>
<reference evidence="1 2" key="1">
    <citation type="submission" date="2018-07" db="EMBL/GenBank/DDBJ databases">
        <title>A high quality draft genome assembly of the barn swallow (H. rustica rustica).</title>
        <authorList>
            <person name="Formenti G."/>
            <person name="Chiara M."/>
            <person name="Poveda L."/>
            <person name="Francoijs K.-J."/>
            <person name="Bonisoli-Alquati A."/>
            <person name="Canova L."/>
            <person name="Gianfranceschi L."/>
            <person name="Horner D.S."/>
            <person name="Saino N."/>
        </authorList>
    </citation>
    <scope>NUCLEOTIDE SEQUENCE [LARGE SCALE GENOMIC DNA]</scope>
    <source>
        <strain evidence="1">Chelidonia</strain>
        <tissue evidence="1">Blood</tissue>
    </source>
</reference>
<comment type="caution">
    <text evidence="1">The sequence shown here is derived from an EMBL/GenBank/DDBJ whole genome shotgun (WGS) entry which is preliminary data.</text>
</comment>
<accession>A0A3M0K9Z5</accession>
<sequence>MSQQCAQVAKRANGILAWIRNGVASRSREVILPVYSALLFNPKKNWKRGGTNLKCLHCLEFNPTESCKPGEDYPYPLRRKIRENGKGAGIMLTLLSCPKQLTTRLLSAHEVTLNSYAIEGLAQLSLALME</sequence>
<dbReference type="Proteomes" id="UP000269221">
    <property type="component" value="Unassembled WGS sequence"/>
</dbReference>
<evidence type="ECO:0000313" key="2">
    <source>
        <dbReference type="Proteomes" id="UP000269221"/>
    </source>
</evidence>
<proteinExistence type="predicted"/>
<protein>
    <submittedName>
        <fullName evidence="1">Uncharacterized protein</fullName>
    </submittedName>
</protein>
<dbReference type="EMBL" id="QRBI01000112">
    <property type="protein sequence ID" value="RMC09989.1"/>
    <property type="molecule type" value="Genomic_DNA"/>
</dbReference>